<dbReference type="GO" id="GO:0005634">
    <property type="term" value="C:nucleus"/>
    <property type="evidence" value="ECO:0000318"/>
    <property type="project" value="GO_Central"/>
</dbReference>
<dbReference type="GO" id="GO:0000976">
    <property type="term" value="F:transcription cis-regulatory region binding"/>
    <property type="evidence" value="ECO:0000318"/>
    <property type="project" value="GO_Central"/>
</dbReference>
<feature type="domain" description="HTH myb-type" evidence="6">
    <location>
        <begin position="92"/>
        <end position="113"/>
    </location>
</feature>
<reference evidence="7" key="2">
    <citation type="submission" date="2020-06" db="EMBL/GenBank/DDBJ databases">
        <title>Helianthus annuus Genome sequencing and assembly Release 2.</title>
        <authorList>
            <person name="Gouzy J."/>
            <person name="Langlade N."/>
            <person name="Munos S."/>
        </authorList>
    </citation>
    <scope>NUCLEOTIDE SEQUENCE</scope>
    <source>
        <tissue evidence="7">Leaves</tissue>
    </source>
</reference>
<feature type="domain" description="Myb-like" evidence="5">
    <location>
        <begin position="9"/>
        <end position="109"/>
    </location>
</feature>
<dbReference type="Gene3D" id="1.10.10.60">
    <property type="entry name" value="Homeodomain-like"/>
    <property type="match status" value="1"/>
</dbReference>
<dbReference type="SUPFAM" id="SSF46689">
    <property type="entry name" value="Homeodomain-like"/>
    <property type="match status" value="1"/>
</dbReference>
<dbReference type="Proteomes" id="UP000215914">
    <property type="component" value="Unassembled WGS sequence"/>
</dbReference>
<evidence type="ECO:0000256" key="4">
    <source>
        <dbReference type="SAM" id="MobiDB-lite"/>
    </source>
</evidence>
<dbReference type="EMBL" id="MNCJ02000324">
    <property type="protein sequence ID" value="KAF5788664.1"/>
    <property type="molecule type" value="Genomic_DNA"/>
</dbReference>
<reference evidence="7" key="1">
    <citation type="journal article" date="2017" name="Nature">
        <title>The sunflower genome provides insights into oil metabolism, flowering and Asterid evolution.</title>
        <authorList>
            <person name="Badouin H."/>
            <person name="Gouzy J."/>
            <person name="Grassa C.J."/>
            <person name="Murat F."/>
            <person name="Staton S.E."/>
            <person name="Cottret L."/>
            <person name="Lelandais-Briere C."/>
            <person name="Owens G.L."/>
            <person name="Carrere S."/>
            <person name="Mayjonade B."/>
            <person name="Legrand L."/>
            <person name="Gill N."/>
            <person name="Kane N.C."/>
            <person name="Bowers J.E."/>
            <person name="Hubner S."/>
            <person name="Bellec A."/>
            <person name="Berard A."/>
            <person name="Berges H."/>
            <person name="Blanchet N."/>
            <person name="Boniface M.C."/>
            <person name="Brunel D."/>
            <person name="Catrice O."/>
            <person name="Chaidir N."/>
            <person name="Claudel C."/>
            <person name="Donnadieu C."/>
            <person name="Faraut T."/>
            <person name="Fievet G."/>
            <person name="Helmstetter N."/>
            <person name="King M."/>
            <person name="Knapp S.J."/>
            <person name="Lai Z."/>
            <person name="Le Paslier M.C."/>
            <person name="Lippi Y."/>
            <person name="Lorenzon L."/>
            <person name="Mandel J.R."/>
            <person name="Marage G."/>
            <person name="Marchand G."/>
            <person name="Marquand E."/>
            <person name="Bret-Mestries E."/>
            <person name="Morien E."/>
            <person name="Nambeesan S."/>
            <person name="Nguyen T."/>
            <person name="Pegot-Espagnet P."/>
            <person name="Pouilly N."/>
            <person name="Raftis F."/>
            <person name="Sallet E."/>
            <person name="Schiex T."/>
            <person name="Thomas J."/>
            <person name="Vandecasteele C."/>
            <person name="Vares D."/>
            <person name="Vear F."/>
            <person name="Vautrin S."/>
            <person name="Crespi M."/>
            <person name="Mangin B."/>
            <person name="Burke J.M."/>
            <person name="Salse J."/>
            <person name="Munos S."/>
            <person name="Vincourt P."/>
            <person name="Rieseberg L.H."/>
            <person name="Langlade N.B."/>
        </authorList>
    </citation>
    <scope>NUCLEOTIDE SEQUENCE</scope>
    <source>
        <tissue evidence="7">Leaves</tissue>
    </source>
</reference>
<organism evidence="7 8">
    <name type="scientific">Helianthus annuus</name>
    <name type="common">Common sunflower</name>
    <dbReference type="NCBI Taxonomy" id="4232"/>
    <lineage>
        <taxon>Eukaryota</taxon>
        <taxon>Viridiplantae</taxon>
        <taxon>Streptophyta</taxon>
        <taxon>Embryophyta</taxon>
        <taxon>Tracheophyta</taxon>
        <taxon>Spermatophyta</taxon>
        <taxon>Magnoliopsida</taxon>
        <taxon>eudicotyledons</taxon>
        <taxon>Gunneridae</taxon>
        <taxon>Pentapetalae</taxon>
        <taxon>asterids</taxon>
        <taxon>campanulids</taxon>
        <taxon>Asterales</taxon>
        <taxon>Asteraceae</taxon>
        <taxon>Asteroideae</taxon>
        <taxon>Heliantheae alliance</taxon>
        <taxon>Heliantheae</taxon>
        <taxon>Helianthus</taxon>
    </lineage>
</organism>
<dbReference type="AlphaFoldDB" id="A0A9K3I1L0"/>
<dbReference type="GO" id="GO:0030154">
    <property type="term" value="P:cell differentiation"/>
    <property type="evidence" value="ECO:0000318"/>
    <property type="project" value="GO_Central"/>
</dbReference>
<comment type="subcellular location">
    <subcellularLocation>
        <location evidence="1">Nucleus</location>
    </subcellularLocation>
</comment>
<keyword evidence="3" id="KW-0539">Nucleus</keyword>
<evidence type="ECO:0000256" key="2">
    <source>
        <dbReference type="ARBA" id="ARBA00023125"/>
    </source>
</evidence>
<evidence type="ECO:0000256" key="1">
    <source>
        <dbReference type="ARBA" id="ARBA00004123"/>
    </source>
</evidence>
<dbReference type="InterPro" id="IPR001005">
    <property type="entry name" value="SANT/Myb"/>
</dbReference>
<proteinExistence type="predicted"/>
<evidence type="ECO:0000313" key="7">
    <source>
        <dbReference type="EMBL" id="KAF5788664.1"/>
    </source>
</evidence>
<keyword evidence="2" id="KW-0238">DNA-binding</keyword>
<evidence type="ECO:0000259" key="5">
    <source>
        <dbReference type="PROSITE" id="PS50090"/>
    </source>
</evidence>
<dbReference type="Gramene" id="mRNA:HanXRQr2_Chr09g0361751">
    <property type="protein sequence ID" value="mRNA:HanXRQr2_Chr09g0361751"/>
    <property type="gene ID" value="HanXRQr2_Chr09g0361751"/>
</dbReference>
<dbReference type="PANTHER" id="PTHR47998:SF74">
    <property type="entry name" value="TRANSCRIPTION FACTOR TT2"/>
    <property type="match status" value="1"/>
</dbReference>
<comment type="caution">
    <text evidence="7">The sequence shown here is derived from an EMBL/GenBank/DDBJ whole genome shotgun (WGS) entry which is preliminary data.</text>
</comment>
<dbReference type="InterPro" id="IPR009057">
    <property type="entry name" value="Homeodomain-like_sf"/>
</dbReference>
<name>A0A9K3I1L0_HELAN</name>
<evidence type="ECO:0000256" key="3">
    <source>
        <dbReference type="ARBA" id="ARBA00023242"/>
    </source>
</evidence>
<dbReference type="PROSITE" id="PS50090">
    <property type="entry name" value="MYB_LIKE"/>
    <property type="match status" value="1"/>
</dbReference>
<dbReference type="GO" id="GO:0006355">
    <property type="term" value="P:regulation of DNA-templated transcription"/>
    <property type="evidence" value="ECO:0000318"/>
    <property type="project" value="GO_Central"/>
</dbReference>
<evidence type="ECO:0000259" key="6">
    <source>
        <dbReference type="PROSITE" id="PS51294"/>
    </source>
</evidence>
<sequence length="205" mass="23297">MGRSPCCSKIGLNRGSWIASEDKSLTYYITLHGEGKWSDSSDLGGLFRRSVIHGLFNMIRRLILCSVVLPRTQESDKIENPLGLMRCGKSWRLPGRTDNEIKNYWNTTLAKKVHDLHQNDDINQEQNLKKRKDRESANEMGSNVVRTKAARCSRTHFSSHPQQVEPPRSNVVENRGPAKPTEPASCAFYHHEVQSHNNNSVKFPS</sequence>
<feature type="region of interest" description="Disordered" evidence="4">
    <location>
        <begin position="116"/>
        <end position="205"/>
    </location>
</feature>
<dbReference type="PANTHER" id="PTHR47998">
    <property type="entry name" value="TRANSCRIPTION FACTOR MYB51-LIKE ISOFORM X1"/>
    <property type="match status" value="1"/>
</dbReference>
<dbReference type="PROSITE" id="PS51294">
    <property type="entry name" value="HTH_MYB"/>
    <property type="match status" value="1"/>
</dbReference>
<evidence type="ECO:0000313" key="8">
    <source>
        <dbReference type="Proteomes" id="UP000215914"/>
    </source>
</evidence>
<dbReference type="InterPro" id="IPR017930">
    <property type="entry name" value="Myb_dom"/>
</dbReference>
<protein>
    <submittedName>
        <fullName evidence="7">Transcription factor MYB family</fullName>
    </submittedName>
</protein>
<feature type="compositionally biased region" description="Polar residues" evidence="4">
    <location>
        <begin position="195"/>
        <end position="205"/>
    </location>
</feature>
<keyword evidence="8" id="KW-1185">Reference proteome</keyword>
<dbReference type="InterPro" id="IPR015495">
    <property type="entry name" value="Myb_TF_plants"/>
</dbReference>
<gene>
    <name evidence="7" type="ORF">HanXRQr2_Chr09g0361751</name>
</gene>
<accession>A0A9K3I1L0</accession>